<accession>A0ABD3BHN8</accession>
<evidence type="ECO:0000256" key="3">
    <source>
        <dbReference type="RuleBase" id="RU369050"/>
    </source>
</evidence>
<keyword evidence="3" id="KW-0539">Nucleus</keyword>
<dbReference type="PANTHER" id="PTHR45991">
    <property type="entry name" value="PACHYTENE CHECKPOINT PROTEIN 2"/>
    <property type="match status" value="1"/>
</dbReference>
<keyword evidence="2" id="KW-0067">ATP-binding</keyword>
<keyword evidence="5" id="KW-1185">Reference proteome</keyword>
<sequence>MLEKRFMSYADGPVSVPLDDTFLVDNVERICICDSDAWVENHDILLFWQVKPAVHVFQLSEEGPCEDISNDVQLASFNEWILPAKEFDGMWERLIYVSLVSNILDSVTSSSDDEGEVEVTVYDLSDFDFMDQERDHTGEQ</sequence>
<evidence type="ECO:0000313" key="5">
    <source>
        <dbReference type="Proteomes" id="UP001632038"/>
    </source>
</evidence>
<protein>
    <recommendedName>
        <fullName evidence="3">Pachytene checkpoint protein 2 homolog</fullName>
    </recommendedName>
</protein>
<reference evidence="5" key="1">
    <citation type="journal article" date="2024" name="IScience">
        <title>Strigolactones Initiate the Formation of Haustorium-like Structures in Castilleja.</title>
        <authorList>
            <person name="Buerger M."/>
            <person name="Peterson D."/>
            <person name="Chory J."/>
        </authorList>
    </citation>
    <scope>NUCLEOTIDE SEQUENCE [LARGE SCALE GENOMIC DNA]</scope>
</reference>
<keyword evidence="1" id="KW-0547">Nucleotide-binding</keyword>
<comment type="subcellular location">
    <subcellularLocation>
        <location evidence="3">Nucleus</location>
    </subcellularLocation>
</comment>
<comment type="function">
    <text evidence="3">Plays a key role in chromosome recombination during meiosis.</text>
</comment>
<dbReference type="EMBL" id="JAVIJP010000087">
    <property type="protein sequence ID" value="KAL3616621.1"/>
    <property type="molecule type" value="Genomic_DNA"/>
</dbReference>
<dbReference type="GO" id="GO:0007131">
    <property type="term" value="P:reciprocal meiotic recombination"/>
    <property type="evidence" value="ECO:0007669"/>
    <property type="project" value="UniProtKB-UniRule"/>
</dbReference>
<evidence type="ECO:0000256" key="2">
    <source>
        <dbReference type="ARBA" id="ARBA00022840"/>
    </source>
</evidence>
<organism evidence="4 5">
    <name type="scientific">Castilleja foliolosa</name>
    <dbReference type="NCBI Taxonomy" id="1961234"/>
    <lineage>
        <taxon>Eukaryota</taxon>
        <taxon>Viridiplantae</taxon>
        <taxon>Streptophyta</taxon>
        <taxon>Embryophyta</taxon>
        <taxon>Tracheophyta</taxon>
        <taxon>Spermatophyta</taxon>
        <taxon>Magnoliopsida</taxon>
        <taxon>eudicotyledons</taxon>
        <taxon>Gunneridae</taxon>
        <taxon>Pentapetalae</taxon>
        <taxon>asterids</taxon>
        <taxon>lamiids</taxon>
        <taxon>Lamiales</taxon>
        <taxon>Orobanchaceae</taxon>
        <taxon>Pedicularideae</taxon>
        <taxon>Castillejinae</taxon>
        <taxon>Castilleja</taxon>
    </lineage>
</organism>
<dbReference type="GO" id="GO:0005634">
    <property type="term" value="C:nucleus"/>
    <property type="evidence" value="ECO:0007669"/>
    <property type="project" value="UniProtKB-SubCell"/>
</dbReference>
<name>A0ABD3BHN8_9LAMI</name>
<comment type="caution">
    <text evidence="4">The sequence shown here is derived from an EMBL/GenBank/DDBJ whole genome shotgun (WGS) entry which is preliminary data.</text>
</comment>
<dbReference type="AlphaFoldDB" id="A0ABD3BHN8"/>
<dbReference type="Pfam" id="PF23563">
    <property type="entry name" value="TRIP13_N"/>
    <property type="match status" value="1"/>
</dbReference>
<proteinExistence type="inferred from homology"/>
<dbReference type="GO" id="GO:0005524">
    <property type="term" value="F:ATP binding"/>
    <property type="evidence" value="ECO:0007669"/>
    <property type="project" value="UniProtKB-KW"/>
</dbReference>
<dbReference type="InterPro" id="IPR044539">
    <property type="entry name" value="Pch2-like"/>
</dbReference>
<gene>
    <name evidence="4" type="primary">PCH2_3</name>
    <name evidence="4" type="ORF">CASFOL_039015</name>
</gene>
<evidence type="ECO:0000313" key="4">
    <source>
        <dbReference type="EMBL" id="KAL3616621.1"/>
    </source>
</evidence>
<evidence type="ECO:0000256" key="1">
    <source>
        <dbReference type="ARBA" id="ARBA00022741"/>
    </source>
</evidence>
<dbReference type="PANTHER" id="PTHR45991:SF1">
    <property type="entry name" value="PACHYTENE CHECKPOINT PROTEIN 2 HOMOLOG"/>
    <property type="match status" value="1"/>
</dbReference>
<dbReference type="Proteomes" id="UP001632038">
    <property type="component" value="Unassembled WGS sequence"/>
</dbReference>
<keyword evidence="3" id="KW-0469">Meiosis</keyword>
<comment type="similarity">
    <text evidence="3">Belongs to the AAA ATPase family. PCH2 subfamily.</text>
</comment>